<reference evidence="2" key="1">
    <citation type="submission" date="2016-11" db="EMBL/GenBank/DDBJ databases">
        <title>Comparative genomic and phenotypic analysis of Granulibacter bethesdensis clinical isolates from patients with chronic granulomatous disease.</title>
        <authorList>
            <person name="Zarember K.A."/>
            <person name="Porcella S.F."/>
            <person name="Chu J."/>
            <person name="Ding L."/>
            <person name="Dahlstrom E."/>
            <person name="Barbian K."/>
            <person name="Martens C."/>
            <person name="Sykora L."/>
            <person name="Kramer S."/>
            <person name="Pettinato A.M."/>
            <person name="Hong H."/>
            <person name="Wald G."/>
            <person name="Berg L.J."/>
            <person name="Rogge L.S."/>
            <person name="Greenberg D.E."/>
            <person name="Falcone E.L."/>
            <person name="Neves J.F."/>
            <person name="Simoes M.J."/>
            <person name="Casal M."/>
            <person name="Rodriguez-Lopez F.C."/>
            <person name="Zelazny A."/>
            <person name="Gallin J.I."/>
            <person name="Holland S.M."/>
        </authorList>
    </citation>
    <scope>NUCLEOTIDE SEQUENCE [LARGE SCALE GENOMIC DNA]</scope>
    <source>
        <strain evidence="2">NIH9.1</strain>
    </source>
</reference>
<evidence type="ECO:0000313" key="1">
    <source>
        <dbReference type="EMBL" id="APH54346.1"/>
    </source>
</evidence>
<name>A0AAC9K6Y6_9PROT</name>
<dbReference type="EMBL" id="CP018191">
    <property type="protein sequence ID" value="APH54346.1"/>
    <property type="molecule type" value="Genomic_DNA"/>
</dbReference>
<sequence>MTGSGHDITQITVRSVFCPSFVAWERDGMTVSTDMMQFSIVPTLCHSPTL</sequence>
<accession>A0AAC9K6Y6</accession>
<protein>
    <submittedName>
        <fullName evidence="1">Secreted protein</fullName>
    </submittedName>
</protein>
<dbReference type="Proteomes" id="UP000182373">
    <property type="component" value="Chromosome"/>
</dbReference>
<proteinExistence type="predicted"/>
<organism evidence="1 2">
    <name type="scientific">Granulibacter bethesdensis</name>
    <dbReference type="NCBI Taxonomy" id="364410"/>
    <lineage>
        <taxon>Bacteria</taxon>
        <taxon>Pseudomonadati</taxon>
        <taxon>Pseudomonadota</taxon>
        <taxon>Alphaproteobacteria</taxon>
        <taxon>Acetobacterales</taxon>
        <taxon>Acetobacteraceae</taxon>
        <taxon>Granulibacter</taxon>
    </lineage>
</organism>
<evidence type="ECO:0000313" key="2">
    <source>
        <dbReference type="Proteomes" id="UP000182373"/>
    </source>
</evidence>
<dbReference type="AlphaFoldDB" id="A0AAC9K6Y6"/>
<gene>
    <name evidence="1" type="ORF">GbCGDNIH9_1068</name>
</gene>